<dbReference type="OrthoDB" id="223932at2"/>
<evidence type="ECO:0000313" key="4">
    <source>
        <dbReference type="Proteomes" id="UP000035268"/>
    </source>
</evidence>
<evidence type="ECO:0000313" key="3">
    <source>
        <dbReference type="EMBL" id="AKJ64270.1"/>
    </source>
</evidence>
<dbReference type="InterPro" id="IPR025738">
    <property type="entry name" value="BatD"/>
</dbReference>
<keyword evidence="4" id="KW-1185">Reference proteome</keyword>
<keyword evidence="2" id="KW-1133">Transmembrane helix</keyword>
<feature type="region of interest" description="Disordered" evidence="1">
    <location>
        <begin position="261"/>
        <end position="283"/>
    </location>
</feature>
<dbReference type="Pfam" id="PF13584">
    <property type="entry name" value="BatD"/>
    <property type="match status" value="1"/>
</dbReference>
<protein>
    <recommendedName>
        <fullName evidence="5">Protein BatD</fullName>
    </recommendedName>
</protein>
<reference evidence="3 4" key="2">
    <citation type="journal article" date="2016" name="ISME J.">
        <title>Characterization of the first cultured representative of Verrucomicrobia subdivision 5 indicates the proposal of a novel phylum.</title>
        <authorList>
            <person name="Spring S."/>
            <person name="Bunk B."/>
            <person name="Sproer C."/>
            <person name="Schumann P."/>
            <person name="Rohde M."/>
            <person name="Tindall B.J."/>
            <person name="Klenk H.P."/>
        </authorList>
    </citation>
    <scope>NUCLEOTIDE SEQUENCE [LARGE SCALE GENOMIC DNA]</scope>
    <source>
        <strain evidence="3 4">L21-Fru-AB</strain>
    </source>
</reference>
<keyword evidence="2" id="KW-0812">Transmembrane</keyword>
<gene>
    <name evidence="3" type="ORF">L21SP4_01011</name>
</gene>
<evidence type="ECO:0000256" key="2">
    <source>
        <dbReference type="SAM" id="Phobius"/>
    </source>
</evidence>
<dbReference type="KEGG" id="vbl:L21SP4_01011"/>
<dbReference type="Proteomes" id="UP000035268">
    <property type="component" value="Chromosome"/>
</dbReference>
<name>A0A0G3EHF3_9BACT</name>
<feature type="transmembrane region" description="Helical" evidence="2">
    <location>
        <begin position="633"/>
        <end position="656"/>
    </location>
</feature>
<dbReference type="EMBL" id="CP010904">
    <property type="protein sequence ID" value="AKJ64270.1"/>
    <property type="molecule type" value="Genomic_DNA"/>
</dbReference>
<proteinExistence type="predicted"/>
<reference evidence="4" key="1">
    <citation type="submission" date="2015-02" db="EMBL/GenBank/DDBJ databases">
        <title>Description and complete genome sequence of the first cultured representative of the subdivision 5 of the Verrucomicrobia phylum.</title>
        <authorList>
            <person name="Spring S."/>
            <person name="Bunk B."/>
            <person name="Sproer C."/>
            <person name="Klenk H.-P."/>
        </authorList>
    </citation>
    <scope>NUCLEOTIDE SEQUENCE [LARGE SCALE GENOMIC DNA]</scope>
    <source>
        <strain evidence="4">L21-Fru-AB</strain>
    </source>
</reference>
<keyword evidence="2" id="KW-0472">Membrane</keyword>
<dbReference type="PANTHER" id="PTHR40940:SF2">
    <property type="entry name" value="BATD"/>
    <property type="match status" value="1"/>
</dbReference>
<accession>A0A0G3EHF3</accession>
<dbReference type="STRING" id="1307763.L21SP4_01011"/>
<evidence type="ECO:0008006" key="5">
    <source>
        <dbReference type="Google" id="ProtNLM"/>
    </source>
</evidence>
<dbReference type="PANTHER" id="PTHR40940">
    <property type="entry name" value="PROTEIN BATD-RELATED"/>
    <property type="match status" value="1"/>
</dbReference>
<dbReference type="AlphaFoldDB" id="A0A0G3EHF3"/>
<feature type="transmembrane region" description="Helical" evidence="2">
    <location>
        <begin position="663"/>
        <end position="684"/>
    </location>
</feature>
<sequence>MCGIHKNGAVAGDLLRAVCGALLAGAVAVGAEDGSDASPQAAPAARPAKEMDLQVDVSETEAVVDQPIIVTVTWTSRVPFKRCRRLLLDLPLLRGASLGVRAMEPGVPEARRIGLPVNGRRVIARRETIEGRGERIAFSFRIIPREPGGLPSEPVAMRCALIEGPAHEGRYPSYFDNHFFNGPESDESFERIYLSSPVPEVRVAALPSRGRTERYTGVAETVSARATVDPEDVRVGEPMLLTVEIAGTGYGPDLARIPEPVLGDTGPGFRVNPRPIREQSDGSRRSFTYVMRPVRAGLETVPALALQFFDPVAEEYKMVRTAPLTVTVRADGERRIYQPDRSGEAATVRAAEGIRGNRNGGGRHMDIYEALGALARYGWLCIPLPPLLWLVLRPAVRRRERCRRDPAYARALRAARRFRRRARSDEKAAWRTYLGERLNLAPEAVTFGNVSRELRRRGVDPTLIEAVGARFEQEDAERYAPRRMDVRRTPPRRELVGRIERATRAALLLILMLACHAGAAPGATPSPELIFDRAMELRTEEPDRARPLFEHAALVFEARGHYLNAGNSWFFAGRDGRALAAYRLAERRRPFDARIRESLAVIRARREDRFPEPESPGSGLAALWSRFSRWSPLLRGGALIAVYLLGWGVFIAARFAGRRVPRAACIAGGLVAATLLLSLLTSALQPPRGVLIRTAEARLGPGYAYDAAYESPLHEAVEFDWLGRRKRWVRARFPDGREAWLPASACLSITESVP</sequence>
<organism evidence="3 4">
    <name type="scientific">Kiritimatiella glycovorans</name>
    <dbReference type="NCBI Taxonomy" id="1307763"/>
    <lineage>
        <taxon>Bacteria</taxon>
        <taxon>Pseudomonadati</taxon>
        <taxon>Kiritimatiellota</taxon>
        <taxon>Kiritimatiellia</taxon>
        <taxon>Kiritimatiellales</taxon>
        <taxon>Kiritimatiellaceae</taxon>
        <taxon>Kiritimatiella</taxon>
    </lineage>
</organism>
<dbReference type="RefSeq" id="WP_052881624.1">
    <property type="nucleotide sequence ID" value="NZ_CP010904.1"/>
</dbReference>
<evidence type="ECO:0000256" key="1">
    <source>
        <dbReference type="SAM" id="MobiDB-lite"/>
    </source>
</evidence>